<feature type="region of interest" description="Disordered" evidence="1">
    <location>
        <begin position="58"/>
        <end position="87"/>
    </location>
</feature>
<evidence type="ECO:0000313" key="3">
    <source>
        <dbReference type="Proteomes" id="UP001329825"/>
    </source>
</evidence>
<feature type="compositionally biased region" description="Polar residues" evidence="1">
    <location>
        <begin position="9"/>
        <end position="26"/>
    </location>
</feature>
<organism evidence="2 3">
    <name type="scientific">Kwoniella shivajii</name>
    <dbReference type="NCBI Taxonomy" id="564305"/>
    <lineage>
        <taxon>Eukaryota</taxon>
        <taxon>Fungi</taxon>
        <taxon>Dikarya</taxon>
        <taxon>Basidiomycota</taxon>
        <taxon>Agaricomycotina</taxon>
        <taxon>Tremellomycetes</taxon>
        <taxon>Tremellales</taxon>
        <taxon>Cryptococcaceae</taxon>
        <taxon>Kwoniella</taxon>
    </lineage>
</organism>
<evidence type="ECO:0000313" key="2">
    <source>
        <dbReference type="EMBL" id="WRT66408.1"/>
    </source>
</evidence>
<proteinExistence type="predicted"/>
<evidence type="ECO:0000256" key="1">
    <source>
        <dbReference type="SAM" id="MobiDB-lite"/>
    </source>
</evidence>
<name>A0ABZ1CXD9_9TREE</name>
<protein>
    <submittedName>
        <fullName evidence="2">Uncharacterized protein</fullName>
    </submittedName>
</protein>
<dbReference type="Proteomes" id="UP001329825">
    <property type="component" value="Chromosome 4"/>
</dbReference>
<keyword evidence="3" id="KW-1185">Reference proteome</keyword>
<accession>A0ABZ1CXD9</accession>
<sequence length="186" mass="19767">MSCPPSSGAGPSNSTSLSSQIDTGASVSAAEGGTIEIPSTGLEFFEYRRRLFLAGLPLPPNPTGQARDTIKIPIQPPDPIPSPERPFASPAVRRLEELLAEEGSEELQVNWERGVGMVAKSLHAGKRLARGLRLGLVIKILKASWIQDGLWPKDASGRPARPPNSPLIEGVELFGDNTNNKLDGAA</sequence>
<feature type="compositionally biased region" description="Pro residues" evidence="1">
    <location>
        <begin position="74"/>
        <end position="84"/>
    </location>
</feature>
<reference evidence="2 3" key="1">
    <citation type="submission" date="2024-01" db="EMBL/GenBank/DDBJ databases">
        <title>Comparative genomics of Cryptococcus and Kwoniella reveals pathogenesis evolution and contrasting modes of karyotype evolution via chromosome fusion or intercentromeric recombination.</title>
        <authorList>
            <person name="Coelho M.A."/>
            <person name="David-Palma M."/>
            <person name="Shea T."/>
            <person name="Bowers K."/>
            <person name="McGinley-Smith S."/>
            <person name="Mohammad A.W."/>
            <person name="Gnirke A."/>
            <person name="Yurkov A.M."/>
            <person name="Nowrousian M."/>
            <person name="Sun S."/>
            <person name="Cuomo C.A."/>
            <person name="Heitman J."/>
        </authorList>
    </citation>
    <scope>NUCLEOTIDE SEQUENCE [LARGE SCALE GENOMIC DNA]</scope>
    <source>
        <strain evidence="2">CBS 11374</strain>
    </source>
</reference>
<gene>
    <name evidence="2" type="ORF">IL334_003364</name>
</gene>
<dbReference type="GeneID" id="87955495"/>
<feature type="region of interest" description="Disordered" evidence="1">
    <location>
        <begin position="153"/>
        <end position="172"/>
    </location>
</feature>
<dbReference type="RefSeq" id="XP_062791148.1">
    <property type="nucleotide sequence ID" value="XM_062935097.1"/>
</dbReference>
<dbReference type="EMBL" id="CP141884">
    <property type="protein sequence ID" value="WRT66408.1"/>
    <property type="molecule type" value="Genomic_DNA"/>
</dbReference>
<feature type="region of interest" description="Disordered" evidence="1">
    <location>
        <begin position="1"/>
        <end position="33"/>
    </location>
</feature>